<dbReference type="AlphaFoldDB" id="A0A6J0PRU4"/>
<evidence type="ECO:0000313" key="3">
    <source>
        <dbReference type="RefSeq" id="XP_019710802.1"/>
    </source>
</evidence>
<feature type="region of interest" description="Disordered" evidence="1">
    <location>
        <begin position="52"/>
        <end position="97"/>
    </location>
</feature>
<keyword evidence="2" id="KW-1185">Reference proteome</keyword>
<gene>
    <name evidence="3" type="primary">LOC105045135</name>
</gene>
<protein>
    <submittedName>
        <fullName evidence="3">Uncharacterized protein LOC105045135 isoform X1</fullName>
    </submittedName>
</protein>
<accession>A0A6J0PRU4</accession>
<organism evidence="2 3">
    <name type="scientific">Elaeis guineensis var. tenera</name>
    <name type="common">Oil palm</name>
    <dbReference type="NCBI Taxonomy" id="51953"/>
    <lineage>
        <taxon>Eukaryota</taxon>
        <taxon>Viridiplantae</taxon>
        <taxon>Streptophyta</taxon>
        <taxon>Embryophyta</taxon>
        <taxon>Tracheophyta</taxon>
        <taxon>Spermatophyta</taxon>
        <taxon>Magnoliopsida</taxon>
        <taxon>Liliopsida</taxon>
        <taxon>Arecaceae</taxon>
        <taxon>Arecoideae</taxon>
        <taxon>Cocoseae</taxon>
        <taxon>Elaeidinae</taxon>
        <taxon>Elaeis</taxon>
    </lineage>
</organism>
<evidence type="ECO:0000313" key="2">
    <source>
        <dbReference type="Proteomes" id="UP000504607"/>
    </source>
</evidence>
<dbReference type="Proteomes" id="UP000504607">
    <property type="component" value="Chromosome 1"/>
</dbReference>
<proteinExistence type="predicted"/>
<evidence type="ECO:0000256" key="1">
    <source>
        <dbReference type="SAM" id="MobiDB-lite"/>
    </source>
</evidence>
<feature type="region of interest" description="Disordered" evidence="1">
    <location>
        <begin position="183"/>
        <end position="207"/>
    </location>
</feature>
<dbReference type="RefSeq" id="XP_019710802.1">
    <property type="nucleotide sequence ID" value="XM_019855243.2"/>
</dbReference>
<reference evidence="3" key="1">
    <citation type="submission" date="2025-08" db="UniProtKB">
        <authorList>
            <consortium name="RefSeq"/>
        </authorList>
    </citation>
    <scope>IDENTIFICATION</scope>
</reference>
<sequence length="425" mass="47979">MVSLPIRGTLSLVFRPPSPSRSLPSRRSSERERAWCWPSSWRPWSHDHAIGLRHPRQMRTTARGEPPPKNKNGGEGPAICYQSPPPPEDENDGKGKPSAMVLCHLQKTRTAAKGQRSAINLRHRRKMRMTAASHLLWSSATSKRQERRRGASDLLSISATAEDENDGKGKPSAIVLRHLQKTNDGEGPAIGYQSPPPPEDQNDSKGKPSAIVLHHLQKTRTAARGRRSAINLHHHRKTRTTVRASHLLSTSATARGQELRQEASNLLSTSTNARRRERRQEQFLMLQDFIHMFVTCDLLGLVYTLGKYAAVSRDLPKYGVWGAAEYEVCDMPYTFKNLTDFEVCGSRNFLVAEDISFGRQFRVYLPSTRYFFVTVIHILIASKQETSCCRMNRGNSEMAKRDKFSAKGVFYMLFPHSLIFSLSSE</sequence>
<dbReference type="InParanoid" id="A0A6J0PRU4"/>
<name>A0A6J0PRU4_ELAGV</name>